<protein>
    <submittedName>
        <fullName evidence="2">Putative secreted protein</fullName>
    </submittedName>
</protein>
<accession>A0A2M4B1U4</accession>
<dbReference type="AlphaFoldDB" id="A0A2M4B1U4"/>
<sequence length="104" mass="12078">MDLLWLLLLLITGRVNAIGLLDRFSTSYRFQFLPDAFLLRTELPQLLLQLTFSFSQVNTVVGQVLIHFPQLVQLANVRLVFDRDCVQLFENLAPLVCKQFNLFH</sequence>
<organism evidence="2">
    <name type="scientific">Anopheles triannulatus</name>
    <dbReference type="NCBI Taxonomy" id="58253"/>
    <lineage>
        <taxon>Eukaryota</taxon>
        <taxon>Metazoa</taxon>
        <taxon>Ecdysozoa</taxon>
        <taxon>Arthropoda</taxon>
        <taxon>Hexapoda</taxon>
        <taxon>Insecta</taxon>
        <taxon>Pterygota</taxon>
        <taxon>Neoptera</taxon>
        <taxon>Endopterygota</taxon>
        <taxon>Diptera</taxon>
        <taxon>Nematocera</taxon>
        <taxon>Culicoidea</taxon>
        <taxon>Culicidae</taxon>
        <taxon>Anophelinae</taxon>
        <taxon>Anopheles</taxon>
    </lineage>
</organism>
<feature type="signal peptide" evidence="1">
    <location>
        <begin position="1"/>
        <end position="17"/>
    </location>
</feature>
<dbReference type="EMBL" id="GGFK01013703">
    <property type="protein sequence ID" value="MBW47024.1"/>
    <property type="molecule type" value="Transcribed_RNA"/>
</dbReference>
<name>A0A2M4B1U4_9DIPT</name>
<proteinExistence type="predicted"/>
<feature type="chain" id="PRO_5014604280" evidence="1">
    <location>
        <begin position="18"/>
        <end position="104"/>
    </location>
</feature>
<evidence type="ECO:0000313" key="2">
    <source>
        <dbReference type="EMBL" id="MBW47024.1"/>
    </source>
</evidence>
<reference evidence="2" key="1">
    <citation type="submission" date="2018-01" db="EMBL/GenBank/DDBJ databases">
        <title>An insight into the sialome of Amazonian anophelines.</title>
        <authorList>
            <person name="Ribeiro J.M."/>
            <person name="Scarpassa V."/>
            <person name="Calvo E."/>
        </authorList>
    </citation>
    <scope>NUCLEOTIDE SEQUENCE</scope>
    <source>
        <tissue evidence="2">Salivary glands</tissue>
    </source>
</reference>
<evidence type="ECO:0000256" key="1">
    <source>
        <dbReference type="SAM" id="SignalP"/>
    </source>
</evidence>
<keyword evidence="1" id="KW-0732">Signal</keyword>